<organism evidence="2 3">
    <name type="scientific">Duncaniella muris</name>
    <dbReference type="NCBI Taxonomy" id="2094150"/>
    <lineage>
        <taxon>Bacteria</taxon>
        <taxon>Pseudomonadati</taxon>
        <taxon>Bacteroidota</taxon>
        <taxon>Bacteroidia</taxon>
        <taxon>Bacteroidales</taxon>
        <taxon>Muribaculaceae</taxon>
        <taxon>Duncaniella</taxon>
    </lineage>
</organism>
<evidence type="ECO:0000313" key="3">
    <source>
        <dbReference type="Proteomes" id="UP000244905"/>
    </source>
</evidence>
<keyword evidence="3" id="KW-1185">Reference proteome</keyword>
<feature type="transmembrane region" description="Helical" evidence="1">
    <location>
        <begin position="12"/>
        <end position="29"/>
    </location>
</feature>
<dbReference type="RefSeq" id="WP_107033506.1">
    <property type="nucleotide sequence ID" value="NZ_CAPDHO010000005.1"/>
</dbReference>
<dbReference type="Proteomes" id="UP000244905">
    <property type="component" value="Unassembled WGS sequence"/>
</dbReference>
<comment type="caution">
    <text evidence="2">The sequence shown here is derived from an EMBL/GenBank/DDBJ whole genome shotgun (WGS) entry which is preliminary data.</text>
</comment>
<feature type="transmembrane region" description="Helical" evidence="1">
    <location>
        <begin position="35"/>
        <end position="55"/>
    </location>
</feature>
<name>A0A2V1III0_9BACT</name>
<proteinExistence type="predicted"/>
<sequence length="185" mass="21020">MKSQDCYTAKEAFTFPLICLVCLAFNIYWGCSDVWPIGAIVGISFFGIFTSVYVFKYFRFGRDFLRIDADGIIYKEWSKTTTLRWSEIAKCTVCYRLSGVGGSLFYRELDINLLSETKRQKSIYIGLSGKYCRSKSVITAIEQFGGSEVYDSQTSQSNNKYVAKILFAILIGIIIIFAYSILTET</sequence>
<protein>
    <recommendedName>
        <fullName evidence="4">PH domain-containing protein</fullName>
    </recommendedName>
</protein>
<reference evidence="3" key="1">
    <citation type="submission" date="2018-02" db="EMBL/GenBank/DDBJ databases">
        <authorList>
            <person name="Clavel T."/>
            <person name="Strowig T."/>
        </authorList>
    </citation>
    <scope>NUCLEOTIDE SEQUENCE [LARGE SCALE GENOMIC DNA]</scope>
    <source>
        <strain evidence="3">DSM 103720</strain>
    </source>
</reference>
<gene>
    <name evidence="2" type="ORF">C5O23_13875</name>
</gene>
<dbReference type="GeneID" id="82527400"/>
<evidence type="ECO:0008006" key="4">
    <source>
        <dbReference type="Google" id="ProtNLM"/>
    </source>
</evidence>
<evidence type="ECO:0000313" key="2">
    <source>
        <dbReference type="EMBL" id="PWB00089.1"/>
    </source>
</evidence>
<keyword evidence="1" id="KW-0472">Membrane</keyword>
<feature type="transmembrane region" description="Helical" evidence="1">
    <location>
        <begin position="161"/>
        <end position="182"/>
    </location>
</feature>
<accession>A0A2V1III0</accession>
<dbReference type="EMBL" id="PUEC01000059">
    <property type="protein sequence ID" value="PWB00089.1"/>
    <property type="molecule type" value="Genomic_DNA"/>
</dbReference>
<keyword evidence="1" id="KW-1133">Transmembrane helix</keyword>
<dbReference type="AlphaFoldDB" id="A0A2V1III0"/>
<evidence type="ECO:0000256" key="1">
    <source>
        <dbReference type="SAM" id="Phobius"/>
    </source>
</evidence>
<keyword evidence="1" id="KW-0812">Transmembrane</keyword>